<gene>
    <name evidence="4" type="ORF">C7383_112141</name>
</gene>
<evidence type="ECO:0000256" key="2">
    <source>
        <dbReference type="SAM" id="Phobius"/>
    </source>
</evidence>
<protein>
    <submittedName>
        <fullName evidence="4">Uncharacterized protein DUF4340</fullName>
    </submittedName>
</protein>
<dbReference type="InterPro" id="IPR025641">
    <property type="entry name" value="DUF4340"/>
</dbReference>
<dbReference type="Proteomes" id="UP000245412">
    <property type="component" value="Unassembled WGS sequence"/>
</dbReference>
<organism evidence="4 5">
    <name type="scientific">Murimonas intestini</name>
    <dbReference type="NCBI Taxonomy" id="1337051"/>
    <lineage>
        <taxon>Bacteria</taxon>
        <taxon>Bacillati</taxon>
        <taxon>Bacillota</taxon>
        <taxon>Clostridia</taxon>
        <taxon>Lachnospirales</taxon>
        <taxon>Lachnospiraceae</taxon>
        <taxon>Murimonas</taxon>
    </lineage>
</organism>
<feature type="domain" description="DUF4340" evidence="3">
    <location>
        <begin position="76"/>
        <end position="263"/>
    </location>
</feature>
<sequence>MRNKRKWIPMVLMAVLLGALIICYILIKSYNKKQEGQQESEAESIQIASVTTDEVSGLSVEWDGNKLSFTKEEDTWHYDGDKDFPVNQEAMENLIGKFENVYAVRELEDPQGLEEYRLEECSEVIALTMQDGTTRTFYVGNKNAITSDYYIYVDSPEKIYTTDTGIISGCQFKLYDMAQTSTFPAISESSVEQVKVLQGSSSLLLKRDDGDEDTWKYQMSGEKEEDADGTAVSALVSQVSSLAYNGYLDYNCQDMTQYGLEKPAASITIDYTENEAAESDTEAASESGTEADSEAETEIKKVPRQVVLYIGGQDESGNYYVKISDSNEVHTMSESMVKAWLDAKGDDFKQEQES</sequence>
<feature type="region of interest" description="Disordered" evidence="1">
    <location>
        <begin position="274"/>
        <end position="298"/>
    </location>
</feature>
<keyword evidence="5" id="KW-1185">Reference proteome</keyword>
<keyword evidence="2" id="KW-0812">Transmembrane</keyword>
<comment type="caution">
    <text evidence="4">The sequence shown here is derived from an EMBL/GenBank/DDBJ whole genome shotgun (WGS) entry which is preliminary data.</text>
</comment>
<accession>A0AB73T106</accession>
<dbReference type="EMBL" id="QGGY01000012">
    <property type="protein sequence ID" value="PWJ73566.1"/>
    <property type="molecule type" value="Genomic_DNA"/>
</dbReference>
<dbReference type="AlphaFoldDB" id="A0AB73T106"/>
<feature type="compositionally biased region" description="Acidic residues" evidence="1">
    <location>
        <begin position="274"/>
        <end position="296"/>
    </location>
</feature>
<keyword evidence="2" id="KW-1133">Transmembrane helix</keyword>
<keyword evidence="2" id="KW-0472">Membrane</keyword>
<dbReference type="RefSeq" id="WP_109747745.1">
    <property type="nucleotide sequence ID" value="NZ_JANKBI010000013.1"/>
</dbReference>
<feature type="transmembrane region" description="Helical" evidence="2">
    <location>
        <begin position="7"/>
        <end position="27"/>
    </location>
</feature>
<evidence type="ECO:0000313" key="4">
    <source>
        <dbReference type="EMBL" id="PWJ73566.1"/>
    </source>
</evidence>
<reference evidence="4 5" key="1">
    <citation type="submission" date="2018-05" db="EMBL/GenBank/DDBJ databases">
        <authorList>
            <person name="Goeker M."/>
            <person name="Huntemann M."/>
            <person name="Clum A."/>
            <person name="Pillay M."/>
            <person name="Palaniappan K."/>
            <person name="Varghese N."/>
            <person name="Mikhailova N."/>
            <person name="Stamatis D."/>
            <person name="Reddy T."/>
            <person name="Daum C."/>
            <person name="Shapiro N."/>
            <person name="Ivanova N."/>
            <person name="Kyrpides N."/>
            <person name="Woyke T."/>
        </authorList>
    </citation>
    <scope>NUCLEOTIDE SEQUENCE [LARGE SCALE GENOMIC DNA]</scope>
    <source>
        <strain evidence="4 5">DSM 26524</strain>
    </source>
</reference>
<evidence type="ECO:0000256" key="1">
    <source>
        <dbReference type="SAM" id="MobiDB-lite"/>
    </source>
</evidence>
<evidence type="ECO:0000313" key="5">
    <source>
        <dbReference type="Proteomes" id="UP000245412"/>
    </source>
</evidence>
<evidence type="ECO:0000259" key="3">
    <source>
        <dbReference type="Pfam" id="PF14238"/>
    </source>
</evidence>
<name>A0AB73T106_9FIRM</name>
<dbReference type="Pfam" id="PF14238">
    <property type="entry name" value="DUF4340"/>
    <property type="match status" value="1"/>
</dbReference>
<proteinExistence type="predicted"/>